<comment type="similarity">
    <text evidence="2">Belongs to the cytochrome P450 family.</text>
</comment>
<evidence type="ECO:0000256" key="6">
    <source>
        <dbReference type="ARBA" id="ARBA00023033"/>
    </source>
</evidence>
<keyword evidence="3 7" id="KW-0479">Metal-binding</keyword>
<dbReference type="GO" id="GO:0016705">
    <property type="term" value="F:oxidoreductase activity, acting on paired donors, with incorporation or reduction of molecular oxygen"/>
    <property type="evidence" value="ECO:0007669"/>
    <property type="project" value="InterPro"/>
</dbReference>
<dbReference type="OrthoDB" id="3945418at2759"/>
<dbReference type="CDD" id="cd11062">
    <property type="entry name" value="CYP58-like"/>
    <property type="match status" value="1"/>
</dbReference>
<dbReference type="SUPFAM" id="SSF48264">
    <property type="entry name" value="Cytochrome P450"/>
    <property type="match status" value="1"/>
</dbReference>
<dbReference type="PANTHER" id="PTHR24305:SF157">
    <property type="entry name" value="N-ACETYLTRYPTOPHAN 6-HYDROXYLASE IVOC-RELATED"/>
    <property type="match status" value="1"/>
</dbReference>
<reference evidence="8 9" key="1">
    <citation type="journal article" date="2018" name="Front. Microbiol.">
        <title>Genome-Wide Analysis of Corynespora cassiicola Leaf Fall Disease Putative Effectors.</title>
        <authorList>
            <person name="Lopez D."/>
            <person name="Ribeiro S."/>
            <person name="Label P."/>
            <person name="Fumanal B."/>
            <person name="Venisse J.S."/>
            <person name="Kohler A."/>
            <person name="de Oliveira R.R."/>
            <person name="Labutti K."/>
            <person name="Lipzen A."/>
            <person name="Lail K."/>
            <person name="Bauer D."/>
            <person name="Ohm R.A."/>
            <person name="Barry K.W."/>
            <person name="Spatafora J."/>
            <person name="Grigoriev I.V."/>
            <person name="Martin F.M."/>
            <person name="Pujade-Renaud V."/>
        </authorList>
    </citation>
    <scope>NUCLEOTIDE SEQUENCE [LARGE SCALE GENOMIC DNA]</scope>
    <source>
        <strain evidence="8 9">Philippines</strain>
    </source>
</reference>
<feature type="binding site" description="axial binding residue" evidence="7">
    <location>
        <position position="444"/>
    </location>
    <ligand>
        <name>heme</name>
        <dbReference type="ChEBI" id="CHEBI:30413"/>
    </ligand>
    <ligandPart>
        <name>Fe</name>
        <dbReference type="ChEBI" id="CHEBI:18248"/>
    </ligandPart>
</feature>
<dbReference type="STRING" id="1448308.A0A2T2N2M9"/>
<organism evidence="8 9">
    <name type="scientific">Corynespora cassiicola Philippines</name>
    <dbReference type="NCBI Taxonomy" id="1448308"/>
    <lineage>
        <taxon>Eukaryota</taxon>
        <taxon>Fungi</taxon>
        <taxon>Dikarya</taxon>
        <taxon>Ascomycota</taxon>
        <taxon>Pezizomycotina</taxon>
        <taxon>Dothideomycetes</taxon>
        <taxon>Pleosporomycetidae</taxon>
        <taxon>Pleosporales</taxon>
        <taxon>Corynesporascaceae</taxon>
        <taxon>Corynespora</taxon>
    </lineage>
</organism>
<evidence type="ECO:0000256" key="1">
    <source>
        <dbReference type="ARBA" id="ARBA00001971"/>
    </source>
</evidence>
<evidence type="ECO:0000256" key="3">
    <source>
        <dbReference type="ARBA" id="ARBA00022723"/>
    </source>
</evidence>
<name>A0A2T2N2M9_CORCC</name>
<evidence type="ECO:0000256" key="2">
    <source>
        <dbReference type="ARBA" id="ARBA00010617"/>
    </source>
</evidence>
<evidence type="ECO:0000256" key="7">
    <source>
        <dbReference type="PIRSR" id="PIRSR602401-1"/>
    </source>
</evidence>
<keyword evidence="9" id="KW-1185">Reference proteome</keyword>
<gene>
    <name evidence="8" type="ORF">BS50DRAFT_614404</name>
</gene>
<dbReference type="PANTHER" id="PTHR24305">
    <property type="entry name" value="CYTOCHROME P450"/>
    <property type="match status" value="1"/>
</dbReference>
<dbReference type="InterPro" id="IPR002401">
    <property type="entry name" value="Cyt_P450_E_grp-I"/>
</dbReference>
<keyword evidence="5 7" id="KW-0408">Iron</keyword>
<dbReference type="InterPro" id="IPR050121">
    <property type="entry name" value="Cytochrome_P450_monoxygenase"/>
</dbReference>
<comment type="cofactor">
    <cofactor evidence="1 7">
        <name>heme</name>
        <dbReference type="ChEBI" id="CHEBI:30413"/>
    </cofactor>
</comment>
<dbReference type="AlphaFoldDB" id="A0A2T2N2M9"/>
<dbReference type="Gene3D" id="1.10.630.10">
    <property type="entry name" value="Cytochrome P450"/>
    <property type="match status" value="1"/>
</dbReference>
<evidence type="ECO:0000256" key="5">
    <source>
        <dbReference type="ARBA" id="ARBA00023004"/>
    </source>
</evidence>
<keyword evidence="4" id="KW-0560">Oxidoreductase</keyword>
<dbReference type="GO" id="GO:0005506">
    <property type="term" value="F:iron ion binding"/>
    <property type="evidence" value="ECO:0007669"/>
    <property type="project" value="InterPro"/>
</dbReference>
<keyword evidence="7" id="KW-0349">Heme</keyword>
<evidence type="ECO:0000313" key="9">
    <source>
        <dbReference type="Proteomes" id="UP000240883"/>
    </source>
</evidence>
<accession>A0A2T2N2M9</accession>
<dbReference type="EMBL" id="KZ678153">
    <property type="protein sequence ID" value="PSN59687.1"/>
    <property type="molecule type" value="Genomic_DNA"/>
</dbReference>
<dbReference type="InterPro" id="IPR036396">
    <property type="entry name" value="Cyt_P450_sf"/>
</dbReference>
<dbReference type="PRINTS" id="PR00463">
    <property type="entry name" value="EP450I"/>
</dbReference>
<proteinExistence type="inferred from homology"/>
<dbReference type="InterPro" id="IPR001128">
    <property type="entry name" value="Cyt_P450"/>
</dbReference>
<dbReference type="GO" id="GO:0020037">
    <property type="term" value="F:heme binding"/>
    <property type="evidence" value="ECO:0007669"/>
    <property type="project" value="InterPro"/>
</dbReference>
<evidence type="ECO:0000313" key="8">
    <source>
        <dbReference type="EMBL" id="PSN59687.1"/>
    </source>
</evidence>
<sequence length="502" mass="58195">MFLFAAAFLTYRLFVVFYRLFLSPIAKFPGPQLAGATSLYGFYFNLVRKGRYVFEIERMHNIYAPIVRINPHELSIRDPEFYDRLYVSGSVRPTESYNHFVEGVDFQGSHFLTIPHDLHRLRRKPLEPYFSKMGIRHLEPLIHDIVEKLTKPFEKLERNCTVVRLDHAMLCYTGEVISNVFCENPTCLLDNENFSSNWYESLHTIVKSMPLFESFPGLINGIVRLIPESILTWVDPRSQLFNDWRDMAERHVLQAKSEVKYQDKSLMEEKRPTFLLHLASSNLPESELSVARLVKEAQVLLGAGALGTSRILDIACYYIMADPLIQSKIADELERLTSAWSVRKPTWVKLEKGPYFQGCVKESSRMGYGVMRRLPRISPRDDIYYREWITPRKVPVGMSSYMQHTDPTVFPSPFEFVPERWLPQNVTPAMQRNFVPFTKGSRNCIRTNLAYAEMNHLLAALFRKGGLKFQLHQTTKSDVVPFHDFVVSLPKSNSKGIKMIFL</sequence>
<evidence type="ECO:0000256" key="4">
    <source>
        <dbReference type="ARBA" id="ARBA00023002"/>
    </source>
</evidence>
<dbReference type="Proteomes" id="UP000240883">
    <property type="component" value="Unassembled WGS sequence"/>
</dbReference>
<keyword evidence="6" id="KW-0503">Monooxygenase</keyword>
<protein>
    <submittedName>
        <fullName evidence="8">Cytochrome P450</fullName>
    </submittedName>
</protein>
<dbReference type="Pfam" id="PF00067">
    <property type="entry name" value="p450"/>
    <property type="match status" value="1"/>
</dbReference>
<dbReference type="GO" id="GO:0004497">
    <property type="term" value="F:monooxygenase activity"/>
    <property type="evidence" value="ECO:0007669"/>
    <property type="project" value="UniProtKB-KW"/>
</dbReference>